<dbReference type="AlphaFoldDB" id="A0A938B2T7"/>
<gene>
    <name evidence="1" type="ORF">FJZ47_22255</name>
</gene>
<proteinExistence type="predicted"/>
<sequence>MPFQVEDFRDLVALLEARPEWRGELRRLVLADALLALPEQVATFQAHSEAQFQALTEAQHQ</sequence>
<dbReference type="Proteomes" id="UP000712673">
    <property type="component" value="Unassembled WGS sequence"/>
</dbReference>
<accession>A0A938B2T7</accession>
<name>A0A938B2T7_UNCTE</name>
<evidence type="ECO:0000313" key="2">
    <source>
        <dbReference type="Proteomes" id="UP000712673"/>
    </source>
</evidence>
<dbReference type="EMBL" id="VGLS01000932">
    <property type="protein sequence ID" value="MBM3226497.1"/>
    <property type="molecule type" value="Genomic_DNA"/>
</dbReference>
<comment type="caution">
    <text evidence="1">The sequence shown here is derived from an EMBL/GenBank/DDBJ whole genome shotgun (WGS) entry which is preliminary data.</text>
</comment>
<reference evidence="1" key="1">
    <citation type="submission" date="2019-03" db="EMBL/GenBank/DDBJ databases">
        <title>Lake Tanganyika Metagenome-Assembled Genomes (MAGs).</title>
        <authorList>
            <person name="Tran P."/>
        </authorList>
    </citation>
    <scope>NUCLEOTIDE SEQUENCE</scope>
    <source>
        <strain evidence="1">K_DeepCast_65m_m2_066</strain>
    </source>
</reference>
<protein>
    <submittedName>
        <fullName evidence="1">Uncharacterized protein</fullName>
    </submittedName>
</protein>
<evidence type="ECO:0000313" key="1">
    <source>
        <dbReference type="EMBL" id="MBM3226497.1"/>
    </source>
</evidence>
<organism evidence="1 2">
    <name type="scientific">Tectimicrobiota bacterium</name>
    <dbReference type="NCBI Taxonomy" id="2528274"/>
    <lineage>
        <taxon>Bacteria</taxon>
        <taxon>Pseudomonadati</taxon>
        <taxon>Nitrospinota/Tectimicrobiota group</taxon>
        <taxon>Candidatus Tectimicrobiota</taxon>
    </lineage>
</organism>